<dbReference type="SMART" id="SM00895">
    <property type="entry name" value="FCD"/>
    <property type="match status" value="1"/>
</dbReference>
<dbReference type="GO" id="GO:0003677">
    <property type="term" value="F:DNA binding"/>
    <property type="evidence" value="ECO:0007669"/>
    <property type="project" value="UniProtKB-KW"/>
</dbReference>
<dbReference type="SMART" id="SM00345">
    <property type="entry name" value="HTH_GNTR"/>
    <property type="match status" value="1"/>
</dbReference>
<dbReference type="Gene3D" id="1.10.10.10">
    <property type="entry name" value="Winged helix-like DNA-binding domain superfamily/Winged helix DNA-binding domain"/>
    <property type="match status" value="1"/>
</dbReference>
<evidence type="ECO:0000256" key="2">
    <source>
        <dbReference type="ARBA" id="ARBA00023125"/>
    </source>
</evidence>
<dbReference type="Pfam" id="PF00392">
    <property type="entry name" value="GntR"/>
    <property type="match status" value="1"/>
</dbReference>
<dbReference type="Gene3D" id="1.20.120.530">
    <property type="entry name" value="GntR ligand-binding domain-like"/>
    <property type="match status" value="1"/>
</dbReference>
<reference evidence="5" key="2">
    <citation type="submission" date="2021-04" db="EMBL/GenBank/DDBJ databases">
        <authorList>
            <person name="Gilroy R."/>
        </authorList>
    </citation>
    <scope>NUCLEOTIDE SEQUENCE</scope>
    <source>
        <strain evidence="5">ChiBcec8-14828</strain>
    </source>
</reference>
<dbReference type="InterPro" id="IPR036388">
    <property type="entry name" value="WH-like_DNA-bd_sf"/>
</dbReference>
<dbReference type="EMBL" id="DWYA01000052">
    <property type="protein sequence ID" value="HJB39816.1"/>
    <property type="molecule type" value="Genomic_DNA"/>
</dbReference>
<evidence type="ECO:0000313" key="6">
    <source>
        <dbReference type="Proteomes" id="UP000824209"/>
    </source>
</evidence>
<organism evidence="5 6">
    <name type="scientific">Candidatus Ruthenibacterium avium</name>
    <dbReference type="NCBI Taxonomy" id="2838751"/>
    <lineage>
        <taxon>Bacteria</taxon>
        <taxon>Bacillati</taxon>
        <taxon>Bacillota</taxon>
        <taxon>Clostridia</taxon>
        <taxon>Eubacteriales</taxon>
        <taxon>Oscillospiraceae</taxon>
        <taxon>Ruthenibacterium</taxon>
    </lineage>
</organism>
<dbReference type="SUPFAM" id="SSF48008">
    <property type="entry name" value="GntR ligand-binding domain-like"/>
    <property type="match status" value="1"/>
</dbReference>
<dbReference type="InterPro" id="IPR000524">
    <property type="entry name" value="Tscrpt_reg_HTH_GntR"/>
</dbReference>
<sequence length="236" mass="26781">MRELFLQPQTPGQDTREYTYQMIRQNLLELILPPHTQLSEAMMAQMLGVSRTPVHDAFARLDEEGLMCAVPQKGTMVAPISANRVQQGIFMKVHLGRAVMEQVCRTGFENDMFFELESNINRQYFCLGAENYRELAALDAAFHQTLYKSAGLSDVWQALSIACADVVRVQALSHLQELYRTIVSEHADLFAAVRRKNADQAMALLERHYLHTLDCLSVAQEQKPSFFEGAYPLPAR</sequence>
<gene>
    <name evidence="5" type="ORF">H9943_05410</name>
</gene>
<dbReference type="PROSITE" id="PS50949">
    <property type="entry name" value="HTH_GNTR"/>
    <property type="match status" value="1"/>
</dbReference>
<evidence type="ECO:0000256" key="1">
    <source>
        <dbReference type="ARBA" id="ARBA00023015"/>
    </source>
</evidence>
<name>A0A9D2S1G6_9FIRM</name>
<accession>A0A9D2S1G6</accession>
<dbReference type="AlphaFoldDB" id="A0A9D2S1G6"/>
<keyword evidence="2" id="KW-0238">DNA-binding</keyword>
<keyword evidence="1" id="KW-0805">Transcription regulation</keyword>
<dbReference type="InterPro" id="IPR036390">
    <property type="entry name" value="WH_DNA-bd_sf"/>
</dbReference>
<protein>
    <submittedName>
        <fullName evidence="5">GntR family transcriptional regulator</fullName>
    </submittedName>
</protein>
<comment type="caution">
    <text evidence="5">The sequence shown here is derived from an EMBL/GenBank/DDBJ whole genome shotgun (WGS) entry which is preliminary data.</text>
</comment>
<evidence type="ECO:0000256" key="3">
    <source>
        <dbReference type="ARBA" id="ARBA00023163"/>
    </source>
</evidence>
<dbReference type="InterPro" id="IPR011711">
    <property type="entry name" value="GntR_C"/>
</dbReference>
<evidence type="ECO:0000259" key="4">
    <source>
        <dbReference type="PROSITE" id="PS50949"/>
    </source>
</evidence>
<dbReference type="PANTHER" id="PTHR43537">
    <property type="entry name" value="TRANSCRIPTIONAL REGULATOR, GNTR FAMILY"/>
    <property type="match status" value="1"/>
</dbReference>
<dbReference type="SUPFAM" id="SSF46785">
    <property type="entry name" value="Winged helix' DNA-binding domain"/>
    <property type="match status" value="1"/>
</dbReference>
<evidence type="ECO:0000313" key="5">
    <source>
        <dbReference type="EMBL" id="HJB39816.1"/>
    </source>
</evidence>
<dbReference type="Proteomes" id="UP000824209">
    <property type="component" value="Unassembled WGS sequence"/>
</dbReference>
<reference evidence="5" key="1">
    <citation type="journal article" date="2021" name="PeerJ">
        <title>Extensive microbial diversity within the chicken gut microbiome revealed by metagenomics and culture.</title>
        <authorList>
            <person name="Gilroy R."/>
            <person name="Ravi A."/>
            <person name="Getino M."/>
            <person name="Pursley I."/>
            <person name="Horton D.L."/>
            <person name="Alikhan N.F."/>
            <person name="Baker D."/>
            <person name="Gharbi K."/>
            <person name="Hall N."/>
            <person name="Watson M."/>
            <person name="Adriaenssens E.M."/>
            <person name="Foster-Nyarko E."/>
            <person name="Jarju S."/>
            <person name="Secka A."/>
            <person name="Antonio M."/>
            <person name="Oren A."/>
            <person name="Chaudhuri R.R."/>
            <person name="La Ragione R."/>
            <person name="Hildebrand F."/>
            <person name="Pallen M.J."/>
        </authorList>
    </citation>
    <scope>NUCLEOTIDE SEQUENCE</scope>
    <source>
        <strain evidence="5">ChiBcec8-14828</strain>
    </source>
</reference>
<dbReference type="PANTHER" id="PTHR43537:SF6">
    <property type="entry name" value="HTH-TYPE TRANSCRIPTIONAL REPRESSOR RSPR"/>
    <property type="match status" value="1"/>
</dbReference>
<dbReference type="GO" id="GO:0003700">
    <property type="term" value="F:DNA-binding transcription factor activity"/>
    <property type="evidence" value="ECO:0007669"/>
    <property type="project" value="InterPro"/>
</dbReference>
<proteinExistence type="predicted"/>
<feature type="domain" description="HTH gntR-type" evidence="4">
    <location>
        <begin position="13"/>
        <end position="80"/>
    </location>
</feature>
<dbReference type="Pfam" id="PF07729">
    <property type="entry name" value="FCD"/>
    <property type="match status" value="1"/>
</dbReference>
<dbReference type="InterPro" id="IPR008920">
    <property type="entry name" value="TF_FadR/GntR_C"/>
</dbReference>
<keyword evidence="3" id="KW-0804">Transcription</keyword>